<keyword evidence="1" id="KW-1133">Transmembrane helix</keyword>
<feature type="transmembrane region" description="Helical" evidence="1">
    <location>
        <begin position="60"/>
        <end position="78"/>
    </location>
</feature>
<keyword evidence="1" id="KW-0472">Membrane</keyword>
<keyword evidence="1" id="KW-0812">Transmembrane</keyword>
<feature type="transmembrane region" description="Helical" evidence="1">
    <location>
        <begin position="175"/>
        <end position="195"/>
    </location>
</feature>
<feature type="transmembrane region" description="Helical" evidence="1">
    <location>
        <begin position="221"/>
        <end position="243"/>
    </location>
</feature>
<dbReference type="AlphaFoldDB" id="A0A919AXG4"/>
<dbReference type="RefSeq" id="WP_190128053.1">
    <property type="nucleotide sequence ID" value="NZ_BNBD01000001.1"/>
</dbReference>
<keyword evidence="3" id="KW-1185">Reference proteome</keyword>
<dbReference type="Proteomes" id="UP000638313">
    <property type="component" value="Unassembled WGS sequence"/>
</dbReference>
<name>A0A919AXG4_9ACTN</name>
<dbReference type="EMBL" id="BNBD01000001">
    <property type="protein sequence ID" value="GHF30283.1"/>
    <property type="molecule type" value="Genomic_DNA"/>
</dbReference>
<organism evidence="2 3">
    <name type="scientific">Streptomyces mashuensis</name>
    <dbReference type="NCBI Taxonomy" id="33904"/>
    <lineage>
        <taxon>Bacteria</taxon>
        <taxon>Bacillati</taxon>
        <taxon>Actinomycetota</taxon>
        <taxon>Actinomycetes</taxon>
        <taxon>Kitasatosporales</taxon>
        <taxon>Streptomycetaceae</taxon>
        <taxon>Streptomyces</taxon>
    </lineage>
</organism>
<gene>
    <name evidence="2" type="ORF">GCM10010218_09470</name>
</gene>
<protein>
    <submittedName>
        <fullName evidence="2">ABC transporter</fullName>
    </submittedName>
</protein>
<reference evidence="2" key="2">
    <citation type="submission" date="2020-09" db="EMBL/GenBank/DDBJ databases">
        <authorList>
            <person name="Sun Q."/>
            <person name="Ohkuma M."/>
        </authorList>
    </citation>
    <scope>NUCLEOTIDE SEQUENCE</scope>
    <source>
        <strain evidence="2">JCM 4059</strain>
    </source>
</reference>
<feature type="transmembrane region" description="Helical" evidence="1">
    <location>
        <begin position="143"/>
        <end position="168"/>
    </location>
</feature>
<feature type="transmembrane region" description="Helical" evidence="1">
    <location>
        <begin position="99"/>
        <end position="131"/>
    </location>
</feature>
<evidence type="ECO:0000313" key="2">
    <source>
        <dbReference type="EMBL" id="GHF30283.1"/>
    </source>
</evidence>
<sequence length="248" mass="25502">MTLLPVLRSEWLKIRSLRPLLAALAGVFVATAGITVLVHAMVGKAEAGGPDFEPVGGSYYGLNFGHLAAVCFGVLAVAGEYTDNKAVRLSLMAVPRRGLFYAAKMLVVGAAALPVGLATGFGCFLGAQALLGEYGVGLGADGALRSAVGCGLYLTLLTLFSAGVAAVVRSQVGALCLLTPVVFLVSPVVGSIGAVRDVAAWLPDRAGQQILHPHPDGPLGAWSGMAVMALWTVLAVAAGWWTLHRRDA</sequence>
<proteinExistence type="predicted"/>
<evidence type="ECO:0000313" key="3">
    <source>
        <dbReference type="Proteomes" id="UP000638313"/>
    </source>
</evidence>
<comment type="caution">
    <text evidence="2">The sequence shown here is derived from an EMBL/GenBank/DDBJ whole genome shotgun (WGS) entry which is preliminary data.</text>
</comment>
<evidence type="ECO:0000256" key="1">
    <source>
        <dbReference type="SAM" id="Phobius"/>
    </source>
</evidence>
<accession>A0A919AXG4</accession>
<reference evidence="2" key="1">
    <citation type="journal article" date="2014" name="Int. J. Syst. Evol. Microbiol.">
        <title>Complete genome sequence of Corynebacterium casei LMG S-19264T (=DSM 44701T), isolated from a smear-ripened cheese.</title>
        <authorList>
            <consortium name="US DOE Joint Genome Institute (JGI-PGF)"/>
            <person name="Walter F."/>
            <person name="Albersmeier A."/>
            <person name="Kalinowski J."/>
            <person name="Ruckert C."/>
        </authorList>
    </citation>
    <scope>NUCLEOTIDE SEQUENCE</scope>
    <source>
        <strain evidence="2">JCM 4059</strain>
    </source>
</reference>
<feature type="transmembrane region" description="Helical" evidence="1">
    <location>
        <begin position="20"/>
        <end position="40"/>
    </location>
</feature>